<dbReference type="SMART" id="SM00116">
    <property type="entry name" value="CBS"/>
    <property type="match status" value="2"/>
</dbReference>
<dbReference type="InterPro" id="IPR002550">
    <property type="entry name" value="CNNM"/>
</dbReference>
<feature type="domain" description="CBS" evidence="11">
    <location>
        <begin position="265"/>
        <end position="322"/>
    </location>
</feature>
<evidence type="ECO:0000256" key="4">
    <source>
        <dbReference type="ARBA" id="ARBA00022692"/>
    </source>
</evidence>
<evidence type="ECO:0000256" key="2">
    <source>
        <dbReference type="ARBA" id="ARBA00006337"/>
    </source>
</evidence>
<dbReference type="KEGG" id="gyu:FE374_09170"/>
<dbReference type="Pfam" id="PF01595">
    <property type="entry name" value="CNNM"/>
    <property type="match status" value="1"/>
</dbReference>
<keyword evidence="5" id="KW-0677">Repeat</keyword>
<dbReference type="AlphaFoldDB" id="A0A5B8C789"/>
<dbReference type="InterPro" id="IPR016169">
    <property type="entry name" value="FAD-bd_PCMH_sub2"/>
</dbReference>
<dbReference type="GO" id="GO:0005886">
    <property type="term" value="C:plasma membrane"/>
    <property type="evidence" value="ECO:0007669"/>
    <property type="project" value="UniProtKB-SubCell"/>
</dbReference>
<evidence type="ECO:0000256" key="1">
    <source>
        <dbReference type="ARBA" id="ARBA00004651"/>
    </source>
</evidence>
<evidence type="ECO:0000256" key="3">
    <source>
        <dbReference type="ARBA" id="ARBA00022475"/>
    </source>
</evidence>
<dbReference type="Proteomes" id="UP000314616">
    <property type="component" value="Chromosome"/>
</dbReference>
<dbReference type="EMBL" id="CP040915">
    <property type="protein sequence ID" value="QDC26629.1"/>
    <property type="molecule type" value="Genomic_DNA"/>
</dbReference>
<dbReference type="SUPFAM" id="SSF56176">
    <property type="entry name" value="FAD-binding/transporter-associated domain-like"/>
    <property type="match status" value="1"/>
</dbReference>
<feature type="transmembrane region" description="Helical" evidence="10">
    <location>
        <begin position="84"/>
        <end position="106"/>
    </location>
</feature>
<feature type="domain" description="CBS" evidence="11">
    <location>
        <begin position="198"/>
        <end position="257"/>
    </location>
</feature>
<evidence type="ECO:0000256" key="10">
    <source>
        <dbReference type="SAM" id="Phobius"/>
    </source>
</evidence>
<keyword evidence="8 10" id="KW-0472">Membrane</keyword>
<gene>
    <name evidence="12" type="ORF">FE374_09170</name>
</gene>
<dbReference type="Pfam" id="PF00571">
    <property type="entry name" value="CBS"/>
    <property type="match status" value="2"/>
</dbReference>
<evidence type="ECO:0000313" key="13">
    <source>
        <dbReference type="Proteomes" id="UP000314616"/>
    </source>
</evidence>
<proteinExistence type="inferred from homology"/>
<feature type="transmembrane region" description="Helical" evidence="10">
    <location>
        <begin position="118"/>
        <end position="140"/>
    </location>
</feature>
<organism evidence="12 13">
    <name type="scientific">Georgenia yuyongxinii</name>
    <dbReference type="NCBI Taxonomy" id="2589797"/>
    <lineage>
        <taxon>Bacteria</taxon>
        <taxon>Bacillati</taxon>
        <taxon>Actinomycetota</taxon>
        <taxon>Actinomycetes</taxon>
        <taxon>Micrococcales</taxon>
        <taxon>Bogoriellaceae</taxon>
        <taxon>Georgenia</taxon>
    </lineage>
</organism>
<dbReference type="Pfam" id="PF03471">
    <property type="entry name" value="CorC_HlyC"/>
    <property type="match status" value="1"/>
</dbReference>
<dbReference type="OrthoDB" id="110231at2"/>
<dbReference type="CDD" id="cd04590">
    <property type="entry name" value="CBS_pair_CorC_HlyC_assoc"/>
    <property type="match status" value="1"/>
</dbReference>
<evidence type="ECO:0000256" key="9">
    <source>
        <dbReference type="PROSITE-ProRule" id="PRU00703"/>
    </source>
</evidence>
<comment type="similarity">
    <text evidence="2">Belongs to the UPF0053 family.</text>
</comment>
<dbReference type="PANTHER" id="PTHR22777">
    <property type="entry name" value="HEMOLYSIN-RELATED"/>
    <property type="match status" value="1"/>
</dbReference>
<evidence type="ECO:0000256" key="8">
    <source>
        <dbReference type="ARBA" id="ARBA00023136"/>
    </source>
</evidence>
<dbReference type="InterPro" id="IPR044751">
    <property type="entry name" value="Ion_transp-like_CBS"/>
</dbReference>
<evidence type="ECO:0000256" key="5">
    <source>
        <dbReference type="ARBA" id="ARBA00022737"/>
    </source>
</evidence>
<evidence type="ECO:0000256" key="7">
    <source>
        <dbReference type="ARBA" id="ARBA00023122"/>
    </source>
</evidence>
<dbReference type="InterPro" id="IPR036318">
    <property type="entry name" value="FAD-bd_PCMH-like_sf"/>
</dbReference>
<comment type="subcellular location">
    <subcellularLocation>
        <location evidence="1">Cell membrane</location>
        <topology evidence="1">Multi-pass membrane protein</topology>
    </subcellularLocation>
</comment>
<feature type="transmembrane region" description="Helical" evidence="10">
    <location>
        <begin position="54"/>
        <end position="77"/>
    </location>
</feature>
<dbReference type="InterPro" id="IPR046342">
    <property type="entry name" value="CBS_dom_sf"/>
</dbReference>
<keyword evidence="7 9" id="KW-0129">CBS domain</keyword>
<name>A0A5B8C789_9MICO</name>
<dbReference type="SUPFAM" id="SSF54631">
    <property type="entry name" value="CBS-domain pair"/>
    <property type="match status" value="1"/>
</dbReference>
<dbReference type="PROSITE" id="PS51371">
    <property type="entry name" value="CBS"/>
    <property type="match status" value="2"/>
</dbReference>
<sequence length="426" mass="45778">MALLALLGVGLGSALSAGEAALARITRTSAAELQAGRRRNASAVAALVARRSAALAAVAFVRVLVEMTAAAAITLLVADLLPHWWQVLLVSVAVTALLLAVVVHVSPRRVGRRNPTGVLLALAPMMNLLAVVGGAVGRVVGTITPGPARTDHEARDAQEEDLQDMVDRVSESDQLEEEERELLQSVFELGRTLTREVMVPRTDMVTIDADEPLDRAITLFTRSGYSRVPVVGESTDDLLGVLYLKDVMRRVHRRNDTVGLTVADVMRGPTFVPETKLVDDLLREMQSGSVHIAMVVDEYGGIAGLVTIEDLLEELVGEMVDEHDRAEPEVEELGDGVVRVPARLPIDELGELFGLEIDDDDVDSAGGLLAKALAKVPLPGAEVDVLGLHLVAERAEGRRRRISTILASRIPDEAAVTHDDEAQVHR</sequence>
<protein>
    <submittedName>
        <fullName evidence="12">HlyC/CorC family transporter</fullName>
    </submittedName>
</protein>
<keyword evidence="6 10" id="KW-1133">Transmembrane helix</keyword>
<dbReference type="InterPro" id="IPR000644">
    <property type="entry name" value="CBS_dom"/>
</dbReference>
<dbReference type="PANTHER" id="PTHR22777:SF32">
    <property type="entry name" value="UPF0053 INNER MEMBRANE PROTEIN YFJD"/>
    <property type="match status" value="1"/>
</dbReference>
<keyword evidence="3" id="KW-1003">Cell membrane</keyword>
<reference evidence="12 13" key="1">
    <citation type="submission" date="2019-05" db="EMBL/GenBank/DDBJ databases">
        <title>Georgenia *** sp. nov., and Georgenia *** sp. nov., isolated from the intestinal contents of plateau pika (Ochotona curzoniae) in the Qinghai-Tibet plateau of China.</title>
        <authorList>
            <person name="Tian Z."/>
        </authorList>
    </citation>
    <scope>NUCLEOTIDE SEQUENCE [LARGE SCALE GENOMIC DNA]</scope>
    <source>
        <strain evidence="12 13">Z443</strain>
    </source>
</reference>
<evidence type="ECO:0000313" key="12">
    <source>
        <dbReference type="EMBL" id="QDC26629.1"/>
    </source>
</evidence>
<accession>A0A5B8C789</accession>
<dbReference type="Gene3D" id="3.30.465.10">
    <property type="match status" value="1"/>
</dbReference>
<dbReference type="SMART" id="SM01091">
    <property type="entry name" value="CorC_HlyC"/>
    <property type="match status" value="1"/>
</dbReference>
<dbReference type="FunFam" id="3.10.580.10:FF:000002">
    <property type="entry name" value="Magnesium/cobalt efflux protein CorC"/>
    <property type="match status" value="1"/>
</dbReference>
<evidence type="ECO:0000259" key="11">
    <source>
        <dbReference type="PROSITE" id="PS51371"/>
    </source>
</evidence>
<keyword evidence="4 10" id="KW-0812">Transmembrane</keyword>
<dbReference type="GO" id="GO:0050660">
    <property type="term" value="F:flavin adenine dinucleotide binding"/>
    <property type="evidence" value="ECO:0007669"/>
    <property type="project" value="InterPro"/>
</dbReference>
<evidence type="ECO:0000256" key="6">
    <source>
        <dbReference type="ARBA" id="ARBA00022989"/>
    </source>
</evidence>
<dbReference type="InterPro" id="IPR005170">
    <property type="entry name" value="Transptr-assoc_dom"/>
</dbReference>
<dbReference type="Gene3D" id="3.10.580.10">
    <property type="entry name" value="CBS-domain"/>
    <property type="match status" value="1"/>
</dbReference>